<dbReference type="SUPFAM" id="SSF47473">
    <property type="entry name" value="EF-hand"/>
    <property type="match status" value="1"/>
</dbReference>
<accession>A0AAD5XDZ8</accession>
<organism evidence="4 5">
    <name type="scientific">Physocladia obscura</name>
    <dbReference type="NCBI Taxonomy" id="109957"/>
    <lineage>
        <taxon>Eukaryota</taxon>
        <taxon>Fungi</taxon>
        <taxon>Fungi incertae sedis</taxon>
        <taxon>Chytridiomycota</taxon>
        <taxon>Chytridiomycota incertae sedis</taxon>
        <taxon>Chytridiomycetes</taxon>
        <taxon>Chytridiales</taxon>
        <taxon>Chytriomycetaceae</taxon>
        <taxon>Physocladia</taxon>
    </lineage>
</organism>
<proteinExistence type="predicted"/>
<dbReference type="Proteomes" id="UP001211907">
    <property type="component" value="Unassembled WGS sequence"/>
</dbReference>
<reference evidence="4" key="1">
    <citation type="submission" date="2020-05" db="EMBL/GenBank/DDBJ databases">
        <title>Phylogenomic resolution of chytrid fungi.</title>
        <authorList>
            <person name="Stajich J.E."/>
            <person name="Amses K."/>
            <person name="Simmons R."/>
            <person name="Seto K."/>
            <person name="Myers J."/>
            <person name="Bonds A."/>
            <person name="Quandt C.A."/>
            <person name="Barry K."/>
            <person name="Liu P."/>
            <person name="Grigoriev I."/>
            <person name="Longcore J.E."/>
            <person name="James T.Y."/>
        </authorList>
    </citation>
    <scope>NUCLEOTIDE SEQUENCE</scope>
    <source>
        <strain evidence="4">JEL0513</strain>
    </source>
</reference>
<evidence type="ECO:0000313" key="5">
    <source>
        <dbReference type="Proteomes" id="UP001211907"/>
    </source>
</evidence>
<dbReference type="InterPro" id="IPR002048">
    <property type="entry name" value="EF_hand_dom"/>
</dbReference>
<evidence type="ECO:0000256" key="2">
    <source>
        <dbReference type="ARBA" id="ARBA00022837"/>
    </source>
</evidence>
<gene>
    <name evidence="4" type="primary">EFCAB2</name>
    <name evidence="4" type="ORF">HK100_002790</name>
</gene>
<sequence>MSNLDPFLIKKIRSASITSSAFDTFDQSNNGTCDVREIGTVLRSLGLNPSEEQLKYWIREMEEEEPTGYIQFDKFFKVATIIFSTNAVIRHDEEEIFRAFQALDAEKKGYLLPDDLRRFMLTDGEAFSQEEMDEMLAVSIGRITLTFTQACTDTSDNRIYYEGTDFVAVLASNE</sequence>
<keyword evidence="5" id="KW-1185">Reference proteome</keyword>
<dbReference type="InterPro" id="IPR018247">
    <property type="entry name" value="EF_Hand_1_Ca_BS"/>
</dbReference>
<evidence type="ECO:0000313" key="4">
    <source>
        <dbReference type="EMBL" id="KAJ3111159.1"/>
    </source>
</evidence>
<keyword evidence="1" id="KW-0677">Repeat</keyword>
<evidence type="ECO:0000259" key="3">
    <source>
        <dbReference type="PROSITE" id="PS50222"/>
    </source>
</evidence>
<dbReference type="EMBL" id="JADGJH010001661">
    <property type="protein sequence ID" value="KAJ3111159.1"/>
    <property type="molecule type" value="Genomic_DNA"/>
</dbReference>
<dbReference type="AlphaFoldDB" id="A0AAD5XDZ8"/>
<dbReference type="PANTHER" id="PTHR46763:SF1">
    <property type="entry name" value="DYNEIN REGULATORY COMPLEX PROTEIN 8"/>
    <property type="match status" value="1"/>
</dbReference>
<dbReference type="PANTHER" id="PTHR46763">
    <property type="entry name" value="DYNEIN REGULATORY COMPLEX PROTEIN 8"/>
    <property type="match status" value="1"/>
</dbReference>
<dbReference type="SMART" id="SM00054">
    <property type="entry name" value="EFh"/>
    <property type="match status" value="2"/>
</dbReference>
<dbReference type="Gene3D" id="1.10.238.10">
    <property type="entry name" value="EF-hand"/>
    <property type="match status" value="2"/>
</dbReference>
<dbReference type="GO" id="GO:0043226">
    <property type="term" value="C:organelle"/>
    <property type="evidence" value="ECO:0007669"/>
    <property type="project" value="UniProtKB-ARBA"/>
</dbReference>
<dbReference type="PROSITE" id="PS50222">
    <property type="entry name" value="EF_HAND_2"/>
    <property type="match status" value="1"/>
</dbReference>
<dbReference type="PROSITE" id="PS00018">
    <property type="entry name" value="EF_HAND_1"/>
    <property type="match status" value="1"/>
</dbReference>
<dbReference type="InterPro" id="IPR011992">
    <property type="entry name" value="EF-hand-dom_pair"/>
</dbReference>
<name>A0AAD5XDZ8_9FUNG</name>
<evidence type="ECO:0000256" key="1">
    <source>
        <dbReference type="ARBA" id="ARBA00022737"/>
    </source>
</evidence>
<comment type="caution">
    <text evidence="4">The sequence shown here is derived from an EMBL/GenBank/DDBJ whole genome shotgun (WGS) entry which is preliminary data.</text>
</comment>
<protein>
    <submittedName>
        <fullName evidence="4">Dynein regulatory complex protein 8</fullName>
    </submittedName>
</protein>
<dbReference type="GO" id="GO:0005509">
    <property type="term" value="F:calcium ion binding"/>
    <property type="evidence" value="ECO:0007669"/>
    <property type="project" value="InterPro"/>
</dbReference>
<feature type="domain" description="EF-hand" evidence="3">
    <location>
        <begin position="91"/>
        <end position="126"/>
    </location>
</feature>
<keyword evidence="2" id="KW-0106">Calcium</keyword>
<dbReference type="FunFam" id="1.10.238.10:FF:000178">
    <property type="entry name" value="Calmodulin-2 A"/>
    <property type="match status" value="1"/>
</dbReference>